<protein>
    <submittedName>
        <fullName evidence="4">UDP-glycosyltransferase 71K1-like</fullName>
    </submittedName>
</protein>
<name>A0A835C6Q0_9FABA</name>
<proteinExistence type="inferred from homology"/>
<comment type="caution">
    <text evidence="4">The sequence shown here is derived from an EMBL/GenBank/DDBJ whole genome shotgun (WGS) entry which is preliminary data.</text>
</comment>
<organism evidence="4 5">
    <name type="scientific">Senna tora</name>
    <dbReference type="NCBI Taxonomy" id="362788"/>
    <lineage>
        <taxon>Eukaryota</taxon>
        <taxon>Viridiplantae</taxon>
        <taxon>Streptophyta</taxon>
        <taxon>Embryophyta</taxon>
        <taxon>Tracheophyta</taxon>
        <taxon>Spermatophyta</taxon>
        <taxon>Magnoliopsida</taxon>
        <taxon>eudicotyledons</taxon>
        <taxon>Gunneridae</taxon>
        <taxon>Pentapetalae</taxon>
        <taxon>rosids</taxon>
        <taxon>fabids</taxon>
        <taxon>Fabales</taxon>
        <taxon>Fabaceae</taxon>
        <taxon>Caesalpinioideae</taxon>
        <taxon>Cassia clade</taxon>
        <taxon>Senna</taxon>
    </lineage>
</organism>
<keyword evidence="2 3" id="KW-0808">Transferase</keyword>
<dbReference type="Pfam" id="PF00201">
    <property type="entry name" value="UDPGT"/>
    <property type="match status" value="1"/>
</dbReference>
<dbReference type="EMBL" id="JAAIUW010000005">
    <property type="protein sequence ID" value="KAF7833759.1"/>
    <property type="molecule type" value="Genomic_DNA"/>
</dbReference>
<keyword evidence="5" id="KW-1185">Reference proteome</keyword>
<dbReference type="OrthoDB" id="5835829at2759"/>
<dbReference type="PANTHER" id="PTHR48048:SF45">
    <property type="entry name" value="GLYCOSYLTRANSFERASE"/>
    <property type="match status" value="1"/>
</dbReference>
<dbReference type="SUPFAM" id="SSF53756">
    <property type="entry name" value="UDP-Glycosyltransferase/glycogen phosphorylase"/>
    <property type="match status" value="1"/>
</dbReference>
<dbReference type="InterPro" id="IPR035595">
    <property type="entry name" value="UDP_glycos_trans_CS"/>
</dbReference>
<dbReference type="InterPro" id="IPR050481">
    <property type="entry name" value="UDP-glycosyltransf_plant"/>
</dbReference>
<dbReference type="PROSITE" id="PS00375">
    <property type="entry name" value="UDPGT"/>
    <property type="match status" value="1"/>
</dbReference>
<evidence type="ECO:0000256" key="3">
    <source>
        <dbReference type="RuleBase" id="RU003718"/>
    </source>
</evidence>
<keyword evidence="3" id="KW-0328">Glycosyltransferase</keyword>
<comment type="similarity">
    <text evidence="1 3">Belongs to the UDP-glycosyltransferase family.</text>
</comment>
<sequence>MRSPPTKDNADRAVPEGFLEWMEDKGMICGWAPQVEVLAHKAIGGFVSHCGWNSILESLWFGVPILTWPIYAEQQLNAFMMVREFGIAVELRLDYRNGCDDLVMADEIERGITQLMKRDSEVYKKVQEMKEKARKSVLSGGSSFISTGRLIEDMVLQNVNAMYHCEITK</sequence>
<dbReference type="Gene3D" id="3.40.50.2000">
    <property type="entry name" value="Glycogen Phosphorylase B"/>
    <property type="match status" value="2"/>
</dbReference>
<dbReference type="CDD" id="cd03784">
    <property type="entry name" value="GT1_Gtf-like"/>
    <property type="match status" value="1"/>
</dbReference>
<dbReference type="PANTHER" id="PTHR48048">
    <property type="entry name" value="GLYCOSYLTRANSFERASE"/>
    <property type="match status" value="1"/>
</dbReference>
<dbReference type="GO" id="GO:0035251">
    <property type="term" value="F:UDP-glucosyltransferase activity"/>
    <property type="evidence" value="ECO:0007669"/>
    <property type="project" value="InterPro"/>
</dbReference>
<reference evidence="4" key="1">
    <citation type="submission" date="2020-09" db="EMBL/GenBank/DDBJ databases">
        <title>Genome-Enabled Discovery of Anthraquinone Biosynthesis in Senna tora.</title>
        <authorList>
            <person name="Kang S.-H."/>
            <person name="Pandey R.P."/>
            <person name="Lee C.-M."/>
            <person name="Sim J.-S."/>
            <person name="Jeong J.-T."/>
            <person name="Choi B.-S."/>
            <person name="Jung M."/>
            <person name="Ginzburg D."/>
            <person name="Zhao K."/>
            <person name="Won S.Y."/>
            <person name="Oh T.-J."/>
            <person name="Yu Y."/>
            <person name="Kim N.-H."/>
            <person name="Lee O.R."/>
            <person name="Lee T.-H."/>
            <person name="Bashyal P."/>
            <person name="Kim T.-S."/>
            <person name="Lee W.-H."/>
            <person name="Kawkins C."/>
            <person name="Kim C.-K."/>
            <person name="Kim J.S."/>
            <person name="Ahn B.O."/>
            <person name="Rhee S.Y."/>
            <person name="Sohng J.K."/>
        </authorList>
    </citation>
    <scope>NUCLEOTIDE SEQUENCE</scope>
    <source>
        <tissue evidence="4">Leaf</tissue>
    </source>
</reference>
<dbReference type="InterPro" id="IPR002213">
    <property type="entry name" value="UDP_glucos_trans"/>
</dbReference>
<gene>
    <name evidence="4" type="ORF">G2W53_016092</name>
</gene>
<evidence type="ECO:0000313" key="5">
    <source>
        <dbReference type="Proteomes" id="UP000634136"/>
    </source>
</evidence>
<evidence type="ECO:0000256" key="1">
    <source>
        <dbReference type="ARBA" id="ARBA00009995"/>
    </source>
</evidence>
<dbReference type="Proteomes" id="UP000634136">
    <property type="component" value="Unassembled WGS sequence"/>
</dbReference>
<evidence type="ECO:0000313" key="4">
    <source>
        <dbReference type="EMBL" id="KAF7833759.1"/>
    </source>
</evidence>
<dbReference type="FunFam" id="3.40.50.2000:FF:000056">
    <property type="entry name" value="Glycosyltransferase"/>
    <property type="match status" value="1"/>
</dbReference>
<dbReference type="AlphaFoldDB" id="A0A835C6Q0"/>
<evidence type="ECO:0000256" key="2">
    <source>
        <dbReference type="ARBA" id="ARBA00022679"/>
    </source>
</evidence>
<accession>A0A835C6Q0</accession>